<dbReference type="STRING" id="1279009.ADICEAN_00368"/>
<dbReference type="RefSeq" id="WP_009193777.1">
    <property type="nucleotide sequence ID" value="NZ_AODQ01000005.1"/>
</dbReference>
<evidence type="ECO:0000313" key="3">
    <source>
        <dbReference type="Proteomes" id="UP000011910"/>
    </source>
</evidence>
<dbReference type="EMBL" id="AODQ01000005">
    <property type="protein sequence ID" value="EMR04470.1"/>
    <property type="molecule type" value="Genomic_DNA"/>
</dbReference>
<sequence>MILYRFSRKEWGGDLSGRGAERFGGRWNSKGVPVIYCSESRALAMTEIIAYTPPGLIPEGYVLNIIEAPDTPALIHTISKESLPPDWNRYPHGAATKALGDALLKAGKHLLIKAPSALVQDEHNYLINPLHEQFSAVKALEVLPFNFNERLFK</sequence>
<dbReference type="InterPro" id="IPR014914">
    <property type="entry name" value="RES_dom"/>
</dbReference>
<reference evidence="2 3" key="1">
    <citation type="journal article" date="2013" name="Genome Announc.">
        <title>Draft Genome Sequence of Cesiribacter andamanensis Strain AMV16T, Isolated from a Soil Sample from a Mud Volcano in the Andaman Islands, India.</title>
        <authorList>
            <person name="Shivaji S."/>
            <person name="Ara S."/>
            <person name="Begum Z."/>
            <person name="Srinivas T.N."/>
            <person name="Singh A."/>
            <person name="Kumar Pinnaka A."/>
        </authorList>
    </citation>
    <scope>NUCLEOTIDE SEQUENCE [LARGE SCALE GENOMIC DNA]</scope>
    <source>
        <strain evidence="2 3">AMV16</strain>
    </source>
</reference>
<comment type="caution">
    <text evidence="2">The sequence shown here is derived from an EMBL/GenBank/DDBJ whole genome shotgun (WGS) entry which is preliminary data.</text>
</comment>
<name>M7NRZ6_9BACT</name>
<dbReference type="SMART" id="SM00953">
    <property type="entry name" value="RES"/>
    <property type="match status" value="1"/>
</dbReference>
<keyword evidence="3" id="KW-1185">Reference proteome</keyword>
<evidence type="ECO:0000313" key="2">
    <source>
        <dbReference type="EMBL" id="EMR04470.1"/>
    </source>
</evidence>
<organism evidence="2 3">
    <name type="scientific">Cesiribacter andamanensis AMV16</name>
    <dbReference type="NCBI Taxonomy" id="1279009"/>
    <lineage>
        <taxon>Bacteria</taxon>
        <taxon>Pseudomonadati</taxon>
        <taxon>Bacteroidota</taxon>
        <taxon>Cytophagia</taxon>
        <taxon>Cytophagales</taxon>
        <taxon>Cesiribacteraceae</taxon>
        <taxon>Cesiribacter</taxon>
    </lineage>
</organism>
<gene>
    <name evidence="2" type="ORF">ADICEAN_00368</name>
</gene>
<dbReference type="OrthoDB" id="9789501at2"/>
<accession>M7NRZ6</accession>
<dbReference type="Proteomes" id="UP000011910">
    <property type="component" value="Unassembled WGS sequence"/>
</dbReference>
<dbReference type="eggNOG" id="COG5654">
    <property type="taxonomic scope" value="Bacteria"/>
</dbReference>
<dbReference type="Pfam" id="PF08808">
    <property type="entry name" value="RES"/>
    <property type="match status" value="1"/>
</dbReference>
<proteinExistence type="predicted"/>
<dbReference type="PATRIC" id="fig|1279009.4.peg.369"/>
<evidence type="ECO:0000259" key="1">
    <source>
        <dbReference type="SMART" id="SM00953"/>
    </source>
</evidence>
<dbReference type="AlphaFoldDB" id="M7NRZ6"/>
<protein>
    <recommendedName>
        <fullName evidence="1">RES domain-containing protein</fullName>
    </recommendedName>
</protein>
<feature type="domain" description="RES" evidence="1">
    <location>
        <begin position="14"/>
        <end position="141"/>
    </location>
</feature>